<accession>A0A4Y2SQL8</accession>
<gene>
    <name evidence="3" type="ORF">AVEN_156460_1</name>
    <name evidence="2" type="ORF">AVEN_55489_1</name>
</gene>
<sequence length="118" mass="13609">MDEIWLLVSSAELQICIKFWTKSVKLRQSVGLSVRVYMNAINQKLNELDARRTWYVVLTQKSCGLYQTLVSVGQREEIRNAYSIPFTIRRSRTQNAPFCGTARESRGENTSACLEERT</sequence>
<comment type="caution">
    <text evidence="3">The sequence shown here is derived from an EMBL/GenBank/DDBJ whole genome shotgun (WGS) entry which is preliminary data.</text>
</comment>
<evidence type="ECO:0000313" key="2">
    <source>
        <dbReference type="EMBL" id="GBN89739.1"/>
    </source>
</evidence>
<feature type="region of interest" description="Disordered" evidence="1">
    <location>
        <begin position="98"/>
        <end position="118"/>
    </location>
</feature>
<evidence type="ECO:0000256" key="1">
    <source>
        <dbReference type="SAM" id="MobiDB-lite"/>
    </source>
</evidence>
<organism evidence="3 4">
    <name type="scientific">Araneus ventricosus</name>
    <name type="common">Orbweaver spider</name>
    <name type="synonym">Epeira ventricosa</name>
    <dbReference type="NCBI Taxonomy" id="182803"/>
    <lineage>
        <taxon>Eukaryota</taxon>
        <taxon>Metazoa</taxon>
        <taxon>Ecdysozoa</taxon>
        <taxon>Arthropoda</taxon>
        <taxon>Chelicerata</taxon>
        <taxon>Arachnida</taxon>
        <taxon>Araneae</taxon>
        <taxon>Araneomorphae</taxon>
        <taxon>Entelegynae</taxon>
        <taxon>Araneoidea</taxon>
        <taxon>Araneidae</taxon>
        <taxon>Araneus</taxon>
    </lineage>
</organism>
<dbReference type="AlphaFoldDB" id="A0A4Y2SQL8"/>
<name>A0A4Y2SQL8_ARAVE</name>
<keyword evidence="4" id="KW-1185">Reference proteome</keyword>
<dbReference type="Proteomes" id="UP000499080">
    <property type="component" value="Unassembled WGS sequence"/>
</dbReference>
<evidence type="ECO:0000313" key="4">
    <source>
        <dbReference type="Proteomes" id="UP000499080"/>
    </source>
</evidence>
<protein>
    <submittedName>
        <fullName evidence="3">Uncharacterized protein</fullName>
    </submittedName>
</protein>
<proteinExistence type="predicted"/>
<dbReference type="EMBL" id="BGPR01022958">
    <property type="protein sequence ID" value="GBN89760.1"/>
    <property type="molecule type" value="Genomic_DNA"/>
</dbReference>
<dbReference type="EMBL" id="BGPR01022946">
    <property type="protein sequence ID" value="GBN89739.1"/>
    <property type="molecule type" value="Genomic_DNA"/>
</dbReference>
<evidence type="ECO:0000313" key="3">
    <source>
        <dbReference type="EMBL" id="GBN89760.1"/>
    </source>
</evidence>
<reference evidence="3 4" key="1">
    <citation type="journal article" date="2019" name="Sci. Rep.">
        <title>Orb-weaving spider Araneus ventricosus genome elucidates the spidroin gene catalogue.</title>
        <authorList>
            <person name="Kono N."/>
            <person name="Nakamura H."/>
            <person name="Ohtoshi R."/>
            <person name="Moran D.A.P."/>
            <person name="Shinohara A."/>
            <person name="Yoshida Y."/>
            <person name="Fujiwara M."/>
            <person name="Mori M."/>
            <person name="Tomita M."/>
            <person name="Arakawa K."/>
        </authorList>
    </citation>
    <scope>NUCLEOTIDE SEQUENCE [LARGE SCALE GENOMIC DNA]</scope>
</reference>